<dbReference type="AlphaFoldDB" id="A6GKQ7"/>
<evidence type="ECO:0000313" key="2">
    <source>
        <dbReference type="Proteomes" id="UP000005801"/>
    </source>
</evidence>
<dbReference type="InterPro" id="IPR037293">
    <property type="entry name" value="Gal_Oxidase_central_sf"/>
</dbReference>
<dbReference type="Proteomes" id="UP000005801">
    <property type="component" value="Unassembled WGS sequence"/>
</dbReference>
<dbReference type="OrthoDB" id="5382642at2"/>
<sequence>MAPRTAHWLVLACTSLTILGCPSDDGSDGEAYVYEDALDSLDPLVEPRFQHTATALPDGRVLVVGGTLATPSSMQLDSYVAEVAVWEGDAFVRGASLAEPRAGHTATALSDGRVVIVGGTTHVGAPSPAFGVEVWDPASESLSAPGSLDFNLVGHCAVATPEDRVLIIDDCESSGCTVASIDPDTGSYESLGGAPSHRYALDLDCAALPDGRVVLGGALDEATDEAAPALDIYDPSSQSFTSVDLPAAFGREATVAALASGDVLVIGDAAGVEPGGVGTLGVVYTASGEVRALTGEAGAINRAEHLVTPLSDGRALVSGGLVALSPELDDAPGVDLVDPAAGTVTPVPGSEVSFGTRDGHAGALYADGPALLIGGRVGMDRVATVHVFR</sequence>
<accession>A6GKQ7</accession>
<gene>
    <name evidence="1" type="ORF">PPSIR1_15510</name>
</gene>
<evidence type="ECO:0000313" key="1">
    <source>
        <dbReference type="EMBL" id="EDM73544.1"/>
    </source>
</evidence>
<proteinExistence type="predicted"/>
<protein>
    <submittedName>
        <fullName evidence="1">Kelch domain protein</fullName>
    </submittedName>
</protein>
<dbReference type="InterPro" id="IPR015915">
    <property type="entry name" value="Kelch-typ_b-propeller"/>
</dbReference>
<reference evidence="1 2" key="1">
    <citation type="submission" date="2007-06" db="EMBL/GenBank/DDBJ databases">
        <authorList>
            <person name="Shimkets L."/>
            <person name="Ferriera S."/>
            <person name="Johnson J."/>
            <person name="Kravitz S."/>
            <person name="Beeson K."/>
            <person name="Sutton G."/>
            <person name="Rogers Y.-H."/>
            <person name="Friedman R."/>
            <person name="Frazier M."/>
            <person name="Venter J.C."/>
        </authorList>
    </citation>
    <scope>NUCLEOTIDE SEQUENCE [LARGE SCALE GENOMIC DNA]</scope>
    <source>
        <strain evidence="1 2">SIR-1</strain>
    </source>
</reference>
<dbReference type="STRING" id="391625.PPSIR1_15510"/>
<dbReference type="Gene3D" id="2.120.10.80">
    <property type="entry name" value="Kelch-type beta propeller"/>
    <property type="match status" value="1"/>
</dbReference>
<comment type="caution">
    <text evidence="1">The sequence shown here is derived from an EMBL/GenBank/DDBJ whole genome shotgun (WGS) entry which is preliminary data.</text>
</comment>
<dbReference type="Gene3D" id="2.130.10.80">
    <property type="entry name" value="Galactose oxidase/kelch, beta-propeller"/>
    <property type="match status" value="1"/>
</dbReference>
<dbReference type="EMBL" id="ABCS01000217">
    <property type="protein sequence ID" value="EDM73544.1"/>
    <property type="molecule type" value="Genomic_DNA"/>
</dbReference>
<name>A6GKQ7_9BACT</name>
<keyword evidence="2" id="KW-1185">Reference proteome</keyword>
<dbReference type="RefSeq" id="WP_006977293.1">
    <property type="nucleotide sequence ID" value="NZ_ABCS01000217.1"/>
</dbReference>
<dbReference type="eggNOG" id="COG3055">
    <property type="taxonomic scope" value="Bacteria"/>
</dbReference>
<dbReference type="SUPFAM" id="SSF117281">
    <property type="entry name" value="Kelch motif"/>
    <property type="match status" value="1"/>
</dbReference>
<organism evidence="1 2">
    <name type="scientific">Plesiocystis pacifica SIR-1</name>
    <dbReference type="NCBI Taxonomy" id="391625"/>
    <lineage>
        <taxon>Bacteria</taxon>
        <taxon>Pseudomonadati</taxon>
        <taxon>Myxococcota</taxon>
        <taxon>Polyangia</taxon>
        <taxon>Nannocystales</taxon>
        <taxon>Nannocystaceae</taxon>
        <taxon>Plesiocystis</taxon>
    </lineage>
</organism>
<dbReference type="PROSITE" id="PS51257">
    <property type="entry name" value="PROKAR_LIPOPROTEIN"/>
    <property type="match status" value="1"/>
</dbReference>